<dbReference type="SMART" id="SM00387">
    <property type="entry name" value="HATPase_c"/>
    <property type="match status" value="1"/>
</dbReference>
<dbReference type="InterPro" id="IPR003018">
    <property type="entry name" value="GAF"/>
</dbReference>
<dbReference type="Gene3D" id="6.10.340.10">
    <property type="match status" value="1"/>
</dbReference>
<dbReference type="InterPro" id="IPR029016">
    <property type="entry name" value="GAF-like_dom_sf"/>
</dbReference>
<keyword evidence="7" id="KW-0808">Transferase</keyword>
<dbReference type="SMART" id="SM00448">
    <property type="entry name" value="REC"/>
    <property type="match status" value="1"/>
</dbReference>
<feature type="coiled-coil region" evidence="15">
    <location>
        <begin position="437"/>
        <end position="502"/>
    </location>
</feature>
<keyword evidence="6 14" id="KW-0597">Phosphoprotein</keyword>
<dbReference type="PROSITE" id="PS50109">
    <property type="entry name" value="HIS_KIN"/>
    <property type="match status" value="1"/>
</dbReference>
<dbReference type="InterPro" id="IPR036097">
    <property type="entry name" value="HisK_dim/P_sf"/>
</dbReference>
<accession>A0A7X2L480</accession>
<evidence type="ECO:0000256" key="1">
    <source>
        <dbReference type="ARBA" id="ARBA00000085"/>
    </source>
</evidence>
<feature type="transmembrane region" description="Helical" evidence="16">
    <location>
        <begin position="12"/>
        <end position="30"/>
    </location>
</feature>
<evidence type="ECO:0000256" key="3">
    <source>
        <dbReference type="ARBA" id="ARBA00006402"/>
    </source>
</evidence>
<evidence type="ECO:0000256" key="2">
    <source>
        <dbReference type="ARBA" id="ARBA00004651"/>
    </source>
</evidence>
<dbReference type="Proteomes" id="UP000463051">
    <property type="component" value="Unassembled WGS sequence"/>
</dbReference>
<keyword evidence="21" id="KW-1185">Reference proteome</keyword>
<keyword evidence="11" id="KW-0902">Two-component regulatory system</keyword>
<dbReference type="Pfam" id="PF00072">
    <property type="entry name" value="Response_reg"/>
    <property type="match status" value="1"/>
</dbReference>
<evidence type="ECO:0000256" key="7">
    <source>
        <dbReference type="ARBA" id="ARBA00022679"/>
    </source>
</evidence>
<evidence type="ECO:0000256" key="14">
    <source>
        <dbReference type="PROSITE-ProRule" id="PRU00169"/>
    </source>
</evidence>
<dbReference type="PROSITE" id="PS50110">
    <property type="entry name" value="RESPONSE_REGULATORY"/>
    <property type="match status" value="1"/>
</dbReference>
<feature type="modified residue" description="4-aspartylphosphate" evidence="14">
    <location>
        <position position="839"/>
    </location>
</feature>
<dbReference type="SUPFAM" id="SSF55781">
    <property type="entry name" value="GAF domain-like"/>
    <property type="match status" value="1"/>
</dbReference>
<feature type="transmembrane region" description="Helical" evidence="16">
    <location>
        <begin position="187"/>
        <end position="210"/>
    </location>
</feature>
<dbReference type="InterPro" id="IPR001789">
    <property type="entry name" value="Sig_transdc_resp-reg_receiver"/>
</dbReference>
<organism evidence="20 21">
    <name type="scientific">Paenibacillus monticola</name>
    <dbReference type="NCBI Taxonomy" id="2666075"/>
    <lineage>
        <taxon>Bacteria</taxon>
        <taxon>Bacillati</taxon>
        <taxon>Bacillota</taxon>
        <taxon>Bacilli</taxon>
        <taxon>Bacillales</taxon>
        <taxon>Paenibacillaceae</taxon>
        <taxon>Paenibacillus</taxon>
    </lineage>
</organism>
<evidence type="ECO:0000256" key="15">
    <source>
        <dbReference type="SAM" id="Coils"/>
    </source>
</evidence>
<dbReference type="FunFam" id="3.30.565.10:FF:000010">
    <property type="entry name" value="Sensor histidine kinase RcsC"/>
    <property type="match status" value="1"/>
</dbReference>
<evidence type="ECO:0000256" key="12">
    <source>
        <dbReference type="ARBA" id="ARBA00023136"/>
    </source>
</evidence>
<evidence type="ECO:0000259" key="19">
    <source>
        <dbReference type="PROSITE" id="PS50885"/>
    </source>
</evidence>
<dbReference type="Gene3D" id="1.10.287.130">
    <property type="match status" value="1"/>
</dbReference>
<dbReference type="InterPro" id="IPR003661">
    <property type="entry name" value="HisK_dim/P_dom"/>
</dbReference>
<name>A0A7X2L480_9BACL</name>
<evidence type="ECO:0000256" key="11">
    <source>
        <dbReference type="ARBA" id="ARBA00023012"/>
    </source>
</evidence>
<dbReference type="CDD" id="cd06225">
    <property type="entry name" value="HAMP"/>
    <property type="match status" value="1"/>
</dbReference>
<dbReference type="InterPro" id="IPR036890">
    <property type="entry name" value="HATPase_C_sf"/>
</dbReference>
<keyword evidence="9" id="KW-0418">Kinase</keyword>
<evidence type="ECO:0000256" key="9">
    <source>
        <dbReference type="ARBA" id="ARBA00022777"/>
    </source>
</evidence>
<feature type="domain" description="Histidine kinase" evidence="17">
    <location>
        <begin position="516"/>
        <end position="749"/>
    </location>
</feature>
<keyword evidence="16" id="KW-0812">Transmembrane</keyword>
<feature type="domain" description="Response regulatory" evidence="18">
    <location>
        <begin position="790"/>
        <end position="906"/>
    </location>
</feature>
<protein>
    <recommendedName>
        <fullName evidence="13">Circadian input-output histidine kinase CikA</fullName>
        <ecNumber evidence="4">2.7.13.3</ecNumber>
    </recommendedName>
</protein>
<dbReference type="Gene3D" id="3.30.450.40">
    <property type="match status" value="1"/>
</dbReference>
<dbReference type="EC" id="2.7.13.3" evidence="4"/>
<dbReference type="Pfam" id="PF02518">
    <property type="entry name" value="HATPase_c"/>
    <property type="match status" value="1"/>
</dbReference>
<dbReference type="Gene3D" id="3.30.565.10">
    <property type="entry name" value="Histidine kinase-like ATPase, C-terminal domain"/>
    <property type="match status" value="1"/>
</dbReference>
<dbReference type="CDD" id="cd19410">
    <property type="entry name" value="HK9-like_sensor"/>
    <property type="match status" value="1"/>
</dbReference>
<evidence type="ECO:0000259" key="17">
    <source>
        <dbReference type="PROSITE" id="PS50109"/>
    </source>
</evidence>
<dbReference type="GO" id="GO:0005886">
    <property type="term" value="C:plasma membrane"/>
    <property type="evidence" value="ECO:0007669"/>
    <property type="project" value="UniProtKB-SubCell"/>
</dbReference>
<dbReference type="Gene3D" id="3.40.50.2300">
    <property type="match status" value="1"/>
</dbReference>
<dbReference type="GO" id="GO:0000155">
    <property type="term" value="F:phosphorelay sensor kinase activity"/>
    <property type="evidence" value="ECO:0007669"/>
    <property type="project" value="InterPro"/>
</dbReference>
<dbReference type="SMART" id="SM00065">
    <property type="entry name" value="GAF"/>
    <property type="match status" value="1"/>
</dbReference>
<dbReference type="AlphaFoldDB" id="A0A7X2L480"/>
<keyword evidence="8" id="KW-0547">Nucleotide-binding</keyword>
<dbReference type="InterPro" id="IPR005467">
    <property type="entry name" value="His_kinase_dom"/>
</dbReference>
<dbReference type="SUPFAM" id="SSF47384">
    <property type="entry name" value="Homodimeric domain of signal transducing histidine kinase"/>
    <property type="match status" value="1"/>
</dbReference>
<reference evidence="20 21" key="1">
    <citation type="submission" date="2019-11" db="EMBL/GenBank/DDBJ databases">
        <title>Paenibacillus monticola sp. nov., a novel PGPR strain isolated from mountain sample in China.</title>
        <authorList>
            <person name="Zhao Q."/>
            <person name="Li H.-P."/>
            <person name="Zhang J.-L."/>
        </authorList>
    </citation>
    <scope>NUCLEOTIDE SEQUENCE [LARGE SCALE GENOMIC DNA]</scope>
    <source>
        <strain evidence="20 21">LC-T2</strain>
    </source>
</reference>
<dbReference type="CDD" id="cd17546">
    <property type="entry name" value="REC_hyHK_CKI1_RcsC-like"/>
    <property type="match status" value="1"/>
</dbReference>
<dbReference type="RefSeq" id="WP_154120621.1">
    <property type="nucleotide sequence ID" value="NZ_WJXB01000007.1"/>
</dbReference>
<comment type="caution">
    <text evidence="20">The sequence shown here is derived from an EMBL/GenBank/DDBJ whole genome shotgun (WGS) entry which is preliminary data.</text>
</comment>
<keyword evidence="5" id="KW-1003">Cell membrane</keyword>
<dbReference type="InterPro" id="IPR011006">
    <property type="entry name" value="CheY-like_superfamily"/>
</dbReference>
<comment type="similarity">
    <text evidence="3">In the N-terminal section; belongs to the phytochrome family.</text>
</comment>
<dbReference type="Pfam" id="PF00512">
    <property type="entry name" value="HisKA"/>
    <property type="match status" value="1"/>
</dbReference>
<gene>
    <name evidence="20" type="ORF">GJB61_19230</name>
</gene>
<comment type="catalytic activity">
    <reaction evidence="1">
        <text>ATP + protein L-histidine = ADP + protein N-phospho-L-histidine.</text>
        <dbReference type="EC" id="2.7.13.3"/>
    </reaction>
</comment>
<dbReference type="InterPro" id="IPR003660">
    <property type="entry name" value="HAMP_dom"/>
</dbReference>
<evidence type="ECO:0000256" key="8">
    <source>
        <dbReference type="ARBA" id="ARBA00022741"/>
    </source>
</evidence>
<feature type="domain" description="HAMP" evidence="19">
    <location>
        <begin position="212"/>
        <end position="260"/>
    </location>
</feature>
<dbReference type="InterPro" id="IPR004358">
    <property type="entry name" value="Sig_transdc_His_kin-like_C"/>
</dbReference>
<evidence type="ECO:0000259" key="18">
    <source>
        <dbReference type="PROSITE" id="PS50110"/>
    </source>
</evidence>
<dbReference type="CDD" id="cd00082">
    <property type="entry name" value="HisKA"/>
    <property type="match status" value="1"/>
</dbReference>
<evidence type="ECO:0000256" key="16">
    <source>
        <dbReference type="SAM" id="Phobius"/>
    </source>
</evidence>
<evidence type="ECO:0000313" key="21">
    <source>
        <dbReference type="Proteomes" id="UP000463051"/>
    </source>
</evidence>
<dbReference type="PROSITE" id="PS50885">
    <property type="entry name" value="HAMP"/>
    <property type="match status" value="1"/>
</dbReference>
<dbReference type="InterPro" id="IPR003594">
    <property type="entry name" value="HATPase_dom"/>
</dbReference>
<keyword evidence="16" id="KW-1133">Transmembrane helix</keyword>
<dbReference type="InterPro" id="IPR007891">
    <property type="entry name" value="CHASE3"/>
</dbReference>
<evidence type="ECO:0000256" key="13">
    <source>
        <dbReference type="ARBA" id="ARBA00074306"/>
    </source>
</evidence>
<dbReference type="SMART" id="SM00388">
    <property type="entry name" value="HisKA"/>
    <property type="match status" value="1"/>
</dbReference>
<dbReference type="PANTHER" id="PTHR45339:SF1">
    <property type="entry name" value="HYBRID SIGNAL TRANSDUCTION HISTIDINE KINASE J"/>
    <property type="match status" value="1"/>
</dbReference>
<dbReference type="SUPFAM" id="SSF52172">
    <property type="entry name" value="CheY-like"/>
    <property type="match status" value="1"/>
</dbReference>
<dbReference type="GO" id="GO:0005524">
    <property type="term" value="F:ATP binding"/>
    <property type="evidence" value="ECO:0007669"/>
    <property type="project" value="UniProtKB-KW"/>
</dbReference>
<evidence type="ECO:0000256" key="6">
    <source>
        <dbReference type="ARBA" id="ARBA00022553"/>
    </source>
</evidence>
<sequence>MPRYNAWSIQTKIISGFLIIIGCLAIYTMVVHSQIYSKQNEVNVITIHDREVTSLTNQIEKSVLDMEDGVRGYVITGDLLYLEPYTRGKTQWQEYFNQLYEVIATDSFGIQRLQAVKLNIENWIAQNVDPIILLKKNNDEVGIAKSFSNGAGIQQVDQIRQQFDTFRQDENQSTDNRITAQKKSNNTLIAFLYIFALVVASIAILISIVLSRTILNTLRKATSTINGIALSNDNLEERIIVTTKDEIGDLAHATNLLLDSHQHQYWIQTQTSEFAEMYQGIEDTVELADRFLTKVSAILNGQYGAIYLFQDNKSILIKAASYAGDGSNIGKQSFRVGDGLVGQCAKEKKIIHINQIPEEYIKIESGLGESKPRHILLVPVVHQGNLQAVLEIASMEEFTVHQLRLLDNLLLPFAAAAEVVRSRMEIDRLYSESQILNNELQLHAKETQEQAEELQVQSEELRLKSEELQSINSQMQEQRNHAQAKTAEAEEARAEMQLYAEQLKVSSQYKSEFLANMSHELRTPLNSMLVFSQFLKENNNHTLTDDELLYAGYIQNSGNDLLSLINDILDLSKVESGKMEPNIDAINLSEMPQIMEQHFSELAARKGLEFAVILHPDTPNLMFTDEQRLQQILKNLISNAIKFTTIGKVEITIRKAVLSAEHLEMQIDNSNEVISFAVRDTGLGIPKDKYELIFESFQQADGTIERNYGGTGLGLSISNQLTTLLGGSLLLESELGVGSIFTLYLPSLSSDFEPFEAAPTVEILSSPVTVQQEIQELLPSEGSEVFQGKRVLIVDDDKRNAIALTVPLTQRGMKVFVADSGKACINILEQEKMDIVLMDIMMPEMNGYQVMDWIRNTLQDANLPIIAVTAKAMNQDREKSLAAGASDYLSKPIQMNQLFSLMRVWLNKS</sequence>
<keyword evidence="15" id="KW-0175">Coiled coil</keyword>
<dbReference type="PRINTS" id="PR00344">
    <property type="entry name" value="BCTRLSENSOR"/>
</dbReference>
<evidence type="ECO:0000256" key="10">
    <source>
        <dbReference type="ARBA" id="ARBA00022840"/>
    </source>
</evidence>
<dbReference type="SUPFAM" id="SSF55874">
    <property type="entry name" value="ATPase domain of HSP90 chaperone/DNA topoisomerase II/histidine kinase"/>
    <property type="match status" value="1"/>
</dbReference>
<evidence type="ECO:0000256" key="5">
    <source>
        <dbReference type="ARBA" id="ARBA00022475"/>
    </source>
</evidence>
<dbReference type="EMBL" id="WJXB01000007">
    <property type="protein sequence ID" value="MRN55116.1"/>
    <property type="molecule type" value="Genomic_DNA"/>
</dbReference>
<dbReference type="Pfam" id="PF13185">
    <property type="entry name" value="GAF_2"/>
    <property type="match status" value="1"/>
</dbReference>
<dbReference type="PANTHER" id="PTHR45339">
    <property type="entry name" value="HYBRID SIGNAL TRANSDUCTION HISTIDINE KINASE J"/>
    <property type="match status" value="1"/>
</dbReference>
<evidence type="ECO:0000313" key="20">
    <source>
        <dbReference type="EMBL" id="MRN55116.1"/>
    </source>
</evidence>
<dbReference type="PROSITE" id="PS51257">
    <property type="entry name" value="PROKAR_LIPOPROTEIN"/>
    <property type="match status" value="1"/>
</dbReference>
<dbReference type="Pfam" id="PF05227">
    <property type="entry name" value="CHASE3"/>
    <property type="match status" value="1"/>
</dbReference>
<evidence type="ECO:0000256" key="4">
    <source>
        <dbReference type="ARBA" id="ARBA00012438"/>
    </source>
</evidence>
<proteinExistence type="inferred from homology"/>
<comment type="subcellular location">
    <subcellularLocation>
        <location evidence="2">Cell membrane</location>
        <topology evidence="2">Multi-pass membrane protein</topology>
    </subcellularLocation>
</comment>
<keyword evidence="12 16" id="KW-0472">Membrane</keyword>
<keyword evidence="10" id="KW-0067">ATP-binding</keyword>